<comment type="caution">
    <text evidence="5">The sequence shown here is derived from an EMBL/GenBank/DDBJ whole genome shotgun (WGS) entry which is preliminary data.</text>
</comment>
<dbReference type="InterPro" id="IPR010473">
    <property type="entry name" value="GTPase-bd"/>
</dbReference>
<dbReference type="Pfam" id="PF06367">
    <property type="entry name" value="Drf_FH3"/>
    <property type="match status" value="1"/>
</dbReference>
<name>A0A8H7CTR1_9AGAR</name>
<dbReference type="Proteomes" id="UP000620124">
    <property type="component" value="Unassembled WGS sequence"/>
</dbReference>
<evidence type="ECO:0000256" key="2">
    <source>
        <dbReference type="SAM" id="Coils"/>
    </source>
</evidence>
<feature type="region of interest" description="Disordered" evidence="3">
    <location>
        <begin position="630"/>
        <end position="720"/>
    </location>
</feature>
<dbReference type="OrthoDB" id="1668162at2759"/>
<dbReference type="InterPro" id="IPR010472">
    <property type="entry name" value="FH3_dom"/>
</dbReference>
<proteinExistence type="inferred from homology"/>
<organism evidence="5 6">
    <name type="scientific">Mycena venus</name>
    <dbReference type="NCBI Taxonomy" id="2733690"/>
    <lineage>
        <taxon>Eukaryota</taxon>
        <taxon>Fungi</taxon>
        <taxon>Dikarya</taxon>
        <taxon>Basidiomycota</taxon>
        <taxon>Agaricomycotina</taxon>
        <taxon>Agaricomycetes</taxon>
        <taxon>Agaricomycetidae</taxon>
        <taxon>Agaricales</taxon>
        <taxon>Marasmiineae</taxon>
        <taxon>Mycenaceae</taxon>
        <taxon>Mycena</taxon>
    </lineage>
</organism>
<keyword evidence="2" id="KW-0175">Coiled coil</keyword>
<dbReference type="GO" id="GO:0003779">
    <property type="term" value="F:actin binding"/>
    <property type="evidence" value="ECO:0007669"/>
    <property type="project" value="InterPro"/>
</dbReference>
<dbReference type="Pfam" id="PF06371">
    <property type="entry name" value="Drf_GBD"/>
    <property type="match status" value="1"/>
</dbReference>
<evidence type="ECO:0000313" key="6">
    <source>
        <dbReference type="Proteomes" id="UP000620124"/>
    </source>
</evidence>
<feature type="coiled-coil region" evidence="2">
    <location>
        <begin position="562"/>
        <end position="623"/>
    </location>
</feature>
<dbReference type="PROSITE" id="PS51232">
    <property type="entry name" value="GBD_FH3"/>
    <property type="match status" value="1"/>
</dbReference>
<gene>
    <name evidence="5" type="ORF">MVEN_01309800</name>
</gene>
<feature type="domain" description="GBD/FH3" evidence="4">
    <location>
        <begin position="3"/>
        <end position="474"/>
    </location>
</feature>
<comment type="similarity">
    <text evidence="1">Belongs to the formin homology family. BNI1 subfamily.</text>
</comment>
<dbReference type="SMART" id="SM01139">
    <property type="entry name" value="Drf_FH3"/>
    <property type="match status" value="1"/>
</dbReference>
<dbReference type="InterPro" id="IPR011989">
    <property type="entry name" value="ARM-like"/>
</dbReference>
<evidence type="ECO:0000259" key="4">
    <source>
        <dbReference type="PROSITE" id="PS51232"/>
    </source>
</evidence>
<dbReference type="GO" id="GO:0015629">
    <property type="term" value="C:actin cytoskeleton"/>
    <property type="evidence" value="ECO:0007669"/>
    <property type="project" value="UniProtKB-ARBA"/>
</dbReference>
<dbReference type="InterPro" id="IPR014768">
    <property type="entry name" value="GBD/FH3_dom"/>
</dbReference>
<feature type="compositionally biased region" description="Low complexity" evidence="3">
    <location>
        <begin position="709"/>
        <end position="720"/>
    </location>
</feature>
<dbReference type="GO" id="GO:0030036">
    <property type="term" value="P:actin cytoskeleton organization"/>
    <property type="evidence" value="ECO:0007669"/>
    <property type="project" value="InterPro"/>
</dbReference>
<evidence type="ECO:0000256" key="3">
    <source>
        <dbReference type="SAM" id="MobiDB-lite"/>
    </source>
</evidence>
<dbReference type="Gene3D" id="1.25.10.10">
    <property type="entry name" value="Leucine-rich Repeat Variant"/>
    <property type="match status" value="1"/>
</dbReference>
<dbReference type="GO" id="GO:0032153">
    <property type="term" value="C:cell division site"/>
    <property type="evidence" value="ECO:0007669"/>
    <property type="project" value="UniProtKB-ARBA"/>
</dbReference>
<dbReference type="GO" id="GO:0031267">
    <property type="term" value="F:small GTPase binding"/>
    <property type="evidence" value="ECO:0007669"/>
    <property type="project" value="InterPro"/>
</dbReference>
<dbReference type="EMBL" id="JACAZI010000010">
    <property type="protein sequence ID" value="KAF7350079.1"/>
    <property type="molecule type" value="Genomic_DNA"/>
</dbReference>
<dbReference type="InterPro" id="IPR016024">
    <property type="entry name" value="ARM-type_fold"/>
</dbReference>
<feature type="compositionally biased region" description="Pro residues" evidence="3">
    <location>
        <begin position="696"/>
        <end position="708"/>
    </location>
</feature>
<evidence type="ECO:0000313" key="5">
    <source>
        <dbReference type="EMBL" id="KAF7350079.1"/>
    </source>
</evidence>
<dbReference type="GO" id="GO:0005938">
    <property type="term" value="C:cell cortex"/>
    <property type="evidence" value="ECO:0007669"/>
    <property type="project" value="UniProtKB-ARBA"/>
</dbReference>
<sequence>MDMVDEDPEVDEAAFESMLGDLGLKQDRQVHHLSPEWKRFLVEKNQEMNPKPAPSTATPGYASTGPVGAVTLITRLVPQITGDGGLLDSRRFSLWGANSAVSLIGSQGTIHGHPSGEASVVAGESANGQAHVPKRTGGLRSDRQPKWYIDGLHTKFDFALVEHLRFLRAPLSSAPLPWIHEFMERRGLDVLSTLLSNLVAKGGRRWNQAKDSGDEMLFEVIWCFRSLLNTDVFNKVLSSPTTITHIAYSLHCSSPKLRTVTSETLAGVCALSKDGYRAVVGAISDYRVAYDEAFRFETIIRYLRLRDTISSGEEGARAASMALINTITGCTEPVEERILLREEFGRRGLNEVIVALRYIQPPEYLLTQLDVYTREKVKDEQHMRDRAWHHFANSSQQQEHPRSDDDSDAELGDDLIRLAKQHGGEIYPLMLKIMGHYRQILKQDVEIRFKPKTDLFIILARFVEQAAMLDDDTSDALVARFAAVLVRVPGQEPEVKDAAESASYSLIVAQELEFSRTKRKERSDEEQEQCNRLHPQTLSALPMNIAGPRVKSKSSKVEGNQVRGLVQRMVAKEQEVTNLQAKLDLFQREKQQEAKTDAASRTIARKDDEIASLCVEIAELKAKLAVVKPRTEKEFKANSPPPPPPTQNTRPSSRSPLDVSPFLNAPRPPPLPPPRPSTSTPLPVGAGDSQSVSTLPPLPSPPPPPPPAQSGDGPPAAAATVTPATALAPAWLCRWTVPASSNCFQYGWEIPGVWPCQTVYASAMGEARESIRGVDSMEWDRFQH</sequence>
<feature type="compositionally biased region" description="Low complexity" evidence="3">
    <location>
        <begin position="647"/>
        <end position="656"/>
    </location>
</feature>
<reference evidence="5" key="1">
    <citation type="submission" date="2020-05" db="EMBL/GenBank/DDBJ databases">
        <title>Mycena genomes resolve the evolution of fungal bioluminescence.</title>
        <authorList>
            <person name="Tsai I.J."/>
        </authorList>
    </citation>
    <scope>NUCLEOTIDE SEQUENCE</scope>
    <source>
        <strain evidence="5">CCC161011</strain>
    </source>
</reference>
<dbReference type="InterPro" id="IPR051661">
    <property type="entry name" value="Actin_filament_regulator"/>
</dbReference>
<feature type="compositionally biased region" description="Pro residues" evidence="3">
    <location>
        <begin position="666"/>
        <end position="676"/>
    </location>
</feature>
<evidence type="ECO:0000256" key="1">
    <source>
        <dbReference type="ARBA" id="ARBA00037935"/>
    </source>
</evidence>
<dbReference type="PANTHER" id="PTHR47102:SF2">
    <property type="entry name" value="PROTEIN BNI1"/>
    <property type="match status" value="1"/>
</dbReference>
<dbReference type="GO" id="GO:0051301">
    <property type="term" value="P:cell division"/>
    <property type="evidence" value="ECO:0007669"/>
    <property type="project" value="UniProtKB-ARBA"/>
</dbReference>
<dbReference type="SMART" id="SM01140">
    <property type="entry name" value="Drf_GBD"/>
    <property type="match status" value="1"/>
</dbReference>
<feature type="region of interest" description="Disordered" evidence="3">
    <location>
        <begin position="390"/>
        <end position="410"/>
    </location>
</feature>
<accession>A0A8H7CTR1</accession>
<dbReference type="PANTHER" id="PTHR47102">
    <property type="entry name" value="PROTEIN BNI1"/>
    <property type="match status" value="1"/>
</dbReference>
<dbReference type="AlphaFoldDB" id="A0A8H7CTR1"/>
<dbReference type="SUPFAM" id="SSF48371">
    <property type="entry name" value="ARM repeat"/>
    <property type="match status" value="1"/>
</dbReference>
<keyword evidence="6" id="KW-1185">Reference proteome</keyword>
<protein>
    <submittedName>
        <fullName evidence="5">Formin-like protein 6</fullName>
    </submittedName>
</protein>